<proteinExistence type="predicted"/>
<dbReference type="EMBL" id="KN881839">
    <property type="protein sequence ID" value="KIY48369.1"/>
    <property type="molecule type" value="Genomic_DNA"/>
</dbReference>
<accession>A0A0D7ADA4</accession>
<dbReference type="Proteomes" id="UP000054144">
    <property type="component" value="Unassembled WGS sequence"/>
</dbReference>
<gene>
    <name evidence="1" type="ORF">FISHEDRAFT_73713</name>
</gene>
<evidence type="ECO:0000313" key="2">
    <source>
        <dbReference type="Proteomes" id="UP000054144"/>
    </source>
</evidence>
<keyword evidence="2" id="KW-1185">Reference proteome</keyword>
<dbReference type="AlphaFoldDB" id="A0A0D7ADA4"/>
<name>A0A0D7ADA4_9AGAR</name>
<sequence>MSLDALSWRVAADLIWWQQSETLNIASPNTSPMEMSRFNIDDDLSSESSSDLDSPAARLFKPTALRSLVTFVSCAKVPAEFSSVVGLRWRSAAPHTSRSVRRCLSLDFRPCCRYW</sequence>
<protein>
    <submittedName>
        <fullName evidence="1">Uncharacterized protein</fullName>
    </submittedName>
</protein>
<organism evidence="1 2">
    <name type="scientific">Fistulina hepatica ATCC 64428</name>
    <dbReference type="NCBI Taxonomy" id="1128425"/>
    <lineage>
        <taxon>Eukaryota</taxon>
        <taxon>Fungi</taxon>
        <taxon>Dikarya</taxon>
        <taxon>Basidiomycota</taxon>
        <taxon>Agaricomycotina</taxon>
        <taxon>Agaricomycetes</taxon>
        <taxon>Agaricomycetidae</taxon>
        <taxon>Agaricales</taxon>
        <taxon>Fistulinaceae</taxon>
        <taxon>Fistulina</taxon>
    </lineage>
</organism>
<evidence type="ECO:0000313" key="1">
    <source>
        <dbReference type="EMBL" id="KIY48369.1"/>
    </source>
</evidence>
<reference evidence="1 2" key="1">
    <citation type="journal article" date="2015" name="Fungal Genet. Biol.">
        <title>Evolution of novel wood decay mechanisms in Agaricales revealed by the genome sequences of Fistulina hepatica and Cylindrobasidium torrendii.</title>
        <authorList>
            <person name="Floudas D."/>
            <person name="Held B.W."/>
            <person name="Riley R."/>
            <person name="Nagy L.G."/>
            <person name="Koehler G."/>
            <person name="Ransdell A.S."/>
            <person name="Younus H."/>
            <person name="Chow J."/>
            <person name="Chiniquy J."/>
            <person name="Lipzen A."/>
            <person name="Tritt A."/>
            <person name="Sun H."/>
            <person name="Haridas S."/>
            <person name="LaButti K."/>
            <person name="Ohm R.A."/>
            <person name="Kues U."/>
            <person name="Blanchette R.A."/>
            <person name="Grigoriev I.V."/>
            <person name="Minto R.E."/>
            <person name="Hibbett D.S."/>
        </authorList>
    </citation>
    <scope>NUCLEOTIDE SEQUENCE [LARGE SCALE GENOMIC DNA]</scope>
    <source>
        <strain evidence="1 2">ATCC 64428</strain>
    </source>
</reference>